<reference evidence="1" key="1">
    <citation type="submission" date="2023-06" db="EMBL/GenBank/DDBJ databases">
        <authorList>
            <person name="Zeman M."/>
            <person name="Kubasova T."/>
            <person name="Jahodarova E."/>
            <person name="Nykrynova M."/>
            <person name="Rychlik I."/>
        </authorList>
    </citation>
    <scope>NUCLEOTIDE SEQUENCE</scope>
    <source>
        <strain evidence="1">15_COKtk</strain>
    </source>
</reference>
<evidence type="ECO:0008006" key="3">
    <source>
        <dbReference type="Google" id="ProtNLM"/>
    </source>
</evidence>
<dbReference type="GO" id="GO:0005829">
    <property type="term" value="C:cytosol"/>
    <property type="evidence" value="ECO:0007669"/>
    <property type="project" value="TreeGrafter"/>
</dbReference>
<proteinExistence type="predicted"/>
<evidence type="ECO:0000313" key="2">
    <source>
        <dbReference type="Proteomes" id="UP001168505"/>
    </source>
</evidence>
<evidence type="ECO:0000313" key="1">
    <source>
        <dbReference type="EMBL" id="MDN0070194.1"/>
    </source>
</evidence>
<dbReference type="SUPFAM" id="SSF52540">
    <property type="entry name" value="P-loop containing nucleoside triphosphate hydrolases"/>
    <property type="match status" value="1"/>
</dbReference>
<dbReference type="RefSeq" id="WP_289827684.1">
    <property type="nucleotide sequence ID" value="NZ_JAUEIR010000010.1"/>
</dbReference>
<dbReference type="InterPro" id="IPR027417">
    <property type="entry name" value="P-loop_NTPase"/>
</dbReference>
<dbReference type="Proteomes" id="UP001168505">
    <property type="component" value="Unassembled WGS sequence"/>
</dbReference>
<dbReference type="Gene3D" id="3.40.50.300">
    <property type="entry name" value="P-loop containing nucleotide triphosphate hydrolases"/>
    <property type="match status" value="1"/>
</dbReference>
<gene>
    <name evidence="1" type="ORF">QVN40_10865</name>
</gene>
<dbReference type="AlphaFoldDB" id="A0AAW7JTX7"/>
<protein>
    <recommendedName>
        <fullName evidence="3">Helicase C-terminal domain-containing protein</fullName>
    </recommendedName>
</protein>
<name>A0AAW7JTX7_9ACTN</name>
<reference evidence="1" key="2">
    <citation type="submission" date="2023-08" db="EMBL/GenBank/DDBJ databases">
        <title>Identification and characterization of horizontal gene transfer across gut microbiota members of farm animals based on homology search.</title>
        <authorList>
            <person name="Schwarzerova J."/>
            <person name="Nykrynova M."/>
            <person name="Jureckova K."/>
            <person name="Cejkova D."/>
            <person name="Rychlik I."/>
        </authorList>
    </citation>
    <scope>NUCLEOTIDE SEQUENCE</scope>
    <source>
        <strain evidence="1">15_COKtk</strain>
    </source>
</reference>
<dbReference type="InterPro" id="IPR050742">
    <property type="entry name" value="Helicase_Restrict-Modif_Enz"/>
</dbReference>
<accession>A0AAW7JTX7</accession>
<sequence>MTFNQVLDLLCESDARNALIVDDVVRAVRAGAAVLVMSKRRKHVRDLAERLKAAGLMPYEITGEGTQKERQRVVGEASHAMGALCRGGASEASAVDVSPESESESKESAAQLPVIVATESCLGEGFDLPELTALFMATPVSYSGVVIQQVGRLHRTSPVKTSVTVYDYVDISIPQLERSYKRRLKVYASMGYEIAGGSEEQADSRGSFIEASAWSERFIQDIRSAARSIEIFAPLPM</sequence>
<comment type="caution">
    <text evidence="1">The sequence shown here is derived from an EMBL/GenBank/DDBJ whole genome shotgun (WGS) entry which is preliminary data.</text>
</comment>
<dbReference type="CDD" id="cd18785">
    <property type="entry name" value="SF2_C"/>
    <property type="match status" value="1"/>
</dbReference>
<dbReference type="PANTHER" id="PTHR47396">
    <property type="entry name" value="TYPE I RESTRICTION ENZYME ECOKI R PROTEIN"/>
    <property type="match status" value="1"/>
</dbReference>
<dbReference type="EMBL" id="JAUEIR010000010">
    <property type="protein sequence ID" value="MDN0070194.1"/>
    <property type="molecule type" value="Genomic_DNA"/>
</dbReference>
<organism evidence="1 2">
    <name type="scientific">Collinsella ihumii</name>
    <dbReference type="NCBI Taxonomy" id="1720204"/>
    <lineage>
        <taxon>Bacteria</taxon>
        <taxon>Bacillati</taxon>
        <taxon>Actinomycetota</taxon>
        <taxon>Coriobacteriia</taxon>
        <taxon>Coriobacteriales</taxon>
        <taxon>Coriobacteriaceae</taxon>
        <taxon>Collinsella</taxon>
    </lineage>
</organism>
<dbReference type="PANTHER" id="PTHR47396:SF1">
    <property type="entry name" value="ATP-DEPENDENT HELICASE IRC3-RELATED"/>
    <property type="match status" value="1"/>
</dbReference>